<dbReference type="CDD" id="cd11082">
    <property type="entry name" value="CYP61_CYP710"/>
    <property type="match status" value="1"/>
</dbReference>
<evidence type="ECO:0000256" key="5">
    <source>
        <dbReference type="ARBA" id="ARBA00023004"/>
    </source>
</evidence>
<comment type="caution">
    <text evidence="9">The sequence shown here is derived from an EMBL/GenBank/DDBJ whole genome shotgun (WGS) entry which is preliminary data.</text>
</comment>
<dbReference type="InterPro" id="IPR017972">
    <property type="entry name" value="Cyt_P450_CS"/>
</dbReference>
<comment type="cofactor">
    <cofactor evidence="1 6">
        <name>heme</name>
        <dbReference type="ChEBI" id="CHEBI:30413"/>
    </cofactor>
</comment>
<dbReference type="InterPro" id="IPR002401">
    <property type="entry name" value="Cyt_P450_E_grp-I"/>
</dbReference>
<dbReference type="PANTHER" id="PTHR24286:SF228">
    <property type="entry name" value="C-22 STEROL DESATURASE ERG5"/>
    <property type="match status" value="1"/>
</dbReference>
<feature type="binding site" description="axial binding residue" evidence="6">
    <location>
        <position position="469"/>
    </location>
    <ligand>
        <name>heme</name>
        <dbReference type="ChEBI" id="CHEBI:30413"/>
    </ligand>
    <ligandPart>
        <name>Fe</name>
        <dbReference type="ChEBI" id="CHEBI:18248"/>
    </ligandPart>
</feature>
<dbReference type="InterPro" id="IPR001128">
    <property type="entry name" value="Cyt_P450"/>
</dbReference>
<dbReference type="Pfam" id="PF00067">
    <property type="entry name" value="p450"/>
    <property type="match status" value="1"/>
</dbReference>
<dbReference type="PRINTS" id="PR00463">
    <property type="entry name" value="EP450I"/>
</dbReference>
<gene>
    <name evidence="9" type="primary">ERG5_2</name>
    <name evidence="8" type="synonym">ERG5_1</name>
    <name evidence="8" type="ORF">F1559_000355</name>
    <name evidence="9" type="ORF">F1559_000515</name>
</gene>
<dbReference type="PRINTS" id="PR00385">
    <property type="entry name" value="P450"/>
</dbReference>
<evidence type="ECO:0000256" key="2">
    <source>
        <dbReference type="ARBA" id="ARBA00010617"/>
    </source>
</evidence>
<proteinExistence type="inferred from homology"/>
<dbReference type="GO" id="GO:0016705">
    <property type="term" value="F:oxidoreductase activity, acting on paired donors, with incorporation or reduction of molecular oxygen"/>
    <property type="evidence" value="ECO:0007669"/>
    <property type="project" value="InterPro"/>
</dbReference>
<dbReference type="AlphaFoldDB" id="A0A7J7IP94"/>
<dbReference type="GO" id="GO:0020037">
    <property type="term" value="F:heme binding"/>
    <property type="evidence" value="ECO:0007669"/>
    <property type="project" value="InterPro"/>
</dbReference>
<dbReference type="SUPFAM" id="SSF48264">
    <property type="entry name" value="Cytochrome P450"/>
    <property type="match status" value="1"/>
</dbReference>
<evidence type="ECO:0000256" key="7">
    <source>
        <dbReference type="RuleBase" id="RU000461"/>
    </source>
</evidence>
<keyword evidence="6 7" id="KW-0349">Heme</keyword>
<evidence type="ECO:0000313" key="9">
    <source>
        <dbReference type="EMBL" id="KAF6004347.1"/>
    </source>
</evidence>
<keyword evidence="4 7" id="KW-0560">Oxidoreductase</keyword>
<evidence type="ECO:0000313" key="8">
    <source>
        <dbReference type="EMBL" id="KAF6004339.1"/>
    </source>
</evidence>
<keyword evidence="3 6" id="KW-0479">Metal-binding</keyword>
<dbReference type="OrthoDB" id="1372046at2759"/>
<dbReference type="PROSITE" id="PS00086">
    <property type="entry name" value="CYTOCHROME_P450"/>
    <property type="match status" value="1"/>
</dbReference>
<accession>A0A7J7IP94</accession>
<dbReference type="Proteomes" id="UP000530660">
    <property type="component" value="Unassembled WGS sequence"/>
</dbReference>
<evidence type="ECO:0000256" key="1">
    <source>
        <dbReference type="ARBA" id="ARBA00001971"/>
    </source>
</evidence>
<dbReference type="GO" id="GO:0004497">
    <property type="term" value="F:monooxygenase activity"/>
    <property type="evidence" value="ECO:0007669"/>
    <property type="project" value="UniProtKB-KW"/>
</dbReference>
<dbReference type="EMBL" id="VWRR01000003">
    <property type="protein sequence ID" value="KAF6004347.1"/>
    <property type="molecule type" value="Genomic_DNA"/>
</dbReference>
<comment type="similarity">
    <text evidence="2 7">Belongs to the cytochrome P450 family.</text>
</comment>
<keyword evidence="5 6" id="KW-0408">Iron</keyword>
<keyword evidence="7" id="KW-0503">Monooxygenase</keyword>
<evidence type="ECO:0000313" key="10">
    <source>
        <dbReference type="Proteomes" id="UP000530660"/>
    </source>
</evidence>
<evidence type="ECO:0000256" key="4">
    <source>
        <dbReference type="ARBA" id="ARBA00023002"/>
    </source>
</evidence>
<protein>
    <submittedName>
        <fullName evidence="9">RNA polymerase C-22 sterol desaturase</fullName>
    </submittedName>
</protein>
<organism evidence="9 10">
    <name type="scientific">Cyanidiococcus yangmingshanensis</name>
    <dbReference type="NCBI Taxonomy" id="2690220"/>
    <lineage>
        <taxon>Eukaryota</taxon>
        <taxon>Rhodophyta</taxon>
        <taxon>Bangiophyceae</taxon>
        <taxon>Cyanidiales</taxon>
        <taxon>Cyanidiaceae</taxon>
        <taxon>Cyanidiococcus</taxon>
    </lineage>
</organism>
<dbReference type="Gene3D" id="1.10.630.10">
    <property type="entry name" value="Cytochrome P450"/>
    <property type="match status" value="1"/>
</dbReference>
<evidence type="ECO:0000256" key="6">
    <source>
        <dbReference type="PIRSR" id="PIRSR602401-1"/>
    </source>
</evidence>
<dbReference type="EMBL" id="VWRR01000003">
    <property type="protein sequence ID" value="KAF6004339.1"/>
    <property type="molecule type" value="Genomic_DNA"/>
</dbReference>
<dbReference type="PANTHER" id="PTHR24286">
    <property type="entry name" value="CYTOCHROME P450 26"/>
    <property type="match status" value="1"/>
</dbReference>
<keyword evidence="10" id="KW-1185">Reference proteome</keyword>
<dbReference type="InterPro" id="IPR036396">
    <property type="entry name" value="Cyt_P450_sf"/>
</dbReference>
<dbReference type="GO" id="GO:0005506">
    <property type="term" value="F:iron ion binding"/>
    <property type="evidence" value="ECO:0007669"/>
    <property type="project" value="InterPro"/>
</dbReference>
<name>A0A7J7IP94_9RHOD</name>
<sequence length="524" mass="60216">MVLSHFEPMFRTAERILERTDAWLGINSWSARGRTIAYCALLIVGLAIAEQLHLRRLAGFGRVRGPPLAIPFIGGIVSMVLAPYTFWERQRRLNPSGVSWNSLAGYFMLFVTETDLCRYVLSENGPHAFQMILHPNGWKILGRNNIAFKWGEEHKRLRQSFLRLFTPKALGVYVSIQERLIREHLHSWLSESERSADGYSPAFEVRPRVRDLNLRTSQTVFIGPYLCERDRFCEDYLRITQGFLSFPLALPGTGLWRAIQARKRVLRTLTDCVRQAKERLRKDPDAEPLCLLDFWTLSVLDEVAEATREGAAPPKYSEDHEMADSILDFLFASQDASTASLVWTTVLVAERPDVLARIREEQHRLRPHDEPITYELLERMAYTRAVILEVLRFRPPPVMVPQIASRRIALPDGYVIPEGALVVPSLWSACMQGFSSPELFDPDRMLPPRQEDQTCRKHFMTFGCGPHMCVGRNYAINHLMCYLAVLATTVDWTRVRTAHSDEIIYLPTIYPADSVIRARWRESM</sequence>
<evidence type="ECO:0000256" key="3">
    <source>
        <dbReference type="ARBA" id="ARBA00022723"/>
    </source>
</evidence>
<reference evidence="9 10" key="1">
    <citation type="journal article" date="2020" name="J. Phycol.">
        <title>Comparative genome analysis reveals Cyanidiococcus gen. nov., a new extremophilic red algal genus sister to Cyanidioschyzon (Cyanidioschyzonaceae, Rhodophyta).</title>
        <authorList>
            <person name="Liu S.-L."/>
            <person name="Chiang Y.-R."/>
            <person name="Yoon H.S."/>
            <person name="Fu H.-Y."/>
        </authorList>
    </citation>
    <scope>NUCLEOTIDE SEQUENCE [LARGE SCALE GENOMIC DNA]</scope>
    <source>
        <strain evidence="9 10">THAL066</strain>
    </source>
</reference>
<dbReference type="GO" id="GO:0016125">
    <property type="term" value="P:sterol metabolic process"/>
    <property type="evidence" value="ECO:0007669"/>
    <property type="project" value="TreeGrafter"/>
</dbReference>